<dbReference type="PANTHER" id="PTHR11926:SF1498">
    <property type="entry name" value="GLYCOSYLTRANSFERASE"/>
    <property type="match status" value="1"/>
</dbReference>
<protein>
    <recommendedName>
        <fullName evidence="5">Glycosyltransferase</fullName>
        <ecNumber evidence="5">2.4.1.-</ecNumber>
    </recommendedName>
</protein>
<comment type="caution">
    <text evidence="7">The sequence shown here is derived from an EMBL/GenBank/DDBJ whole genome shotgun (WGS) entry which is preliminary data.</text>
</comment>
<keyword evidence="8" id="KW-1185">Reference proteome</keyword>
<dbReference type="PANTHER" id="PTHR11926">
    <property type="entry name" value="GLUCOSYL/GLUCURONOSYL TRANSFERASES"/>
    <property type="match status" value="1"/>
</dbReference>
<dbReference type="AlphaFoldDB" id="S8DSE1"/>
<dbReference type="InterPro" id="IPR058980">
    <property type="entry name" value="Glyco_transf_N"/>
</dbReference>
<dbReference type="Pfam" id="PF26168">
    <property type="entry name" value="Glyco_transf_N"/>
    <property type="match status" value="1"/>
</dbReference>
<keyword evidence="2 4" id="KW-0808">Transferase</keyword>
<dbReference type="Proteomes" id="UP000015453">
    <property type="component" value="Unassembled WGS sequence"/>
</dbReference>
<dbReference type="Gene3D" id="3.40.50.2000">
    <property type="entry name" value="Glycogen Phosphorylase B"/>
    <property type="match status" value="2"/>
</dbReference>
<evidence type="ECO:0000256" key="4">
    <source>
        <dbReference type="RuleBase" id="RU003718"/>
    </source>
</evidence>
<evidence type="ECO:0000256" key="2">
    <source>
        <dbReference type="ARBA" id="ARBA00022679"/>
    </source>
</evidence>
<reference evidence="7 8" key="1">
    <citation type="journal article" date="2013" name="BMC Genomics">
        <title>The miniature genome of a carnivorous plant Genlisea aurea contains a low number of genes and short non-coding sequences.</title>
        <authorList>
            <person name="Leushkin E.V."/>
            <person name="Sutormin R.A."/>
            <person name="Nabieva E.R."/>
            <person name="Penin A.A."/>
            <person name="Kondrashov A.S."/>
            <person name="Logacheva M.D."/>
        </authorList>
    </citation>
    <scope>NUCLEOTIDE SEQUENCE [LARGE SCALE GENOMIC DNA]</scope>
</reference>
<evidence type="ECO:0000313" key="7">
    <source>
        <dbReference type="EMBL" id="EPS66053.1"/>
    </source>
</evidence>
<evidence type="ECO:0000256" key="3">
    <source>
        <dbReference type="ARBA" id="ARBA00051003"/>
    </source>
</evidence>
<feature type="non-terminal residue" evidence="7">
    <location>
        <position position="479"/>
    </location>
</feature>
<dbReference type="Pfam" id="PF00201">
    <property type="entry name" value="UDPGT"/>
    <property type="match status" value="1"/>
</dbReference>
<accession>S8DSE1</accession>
<keyword evidence="4" id="KW-0328">Glycosyltransferase</keyword>
<dbReference type="GO" id="GO:0080044">
    <property type="term" value="F:quercetin 7-O-glucosyltransferase activity"/>
    <property type="evidence" value="ECO:0007669"/>
    <property type="project" value="TreeGrafter"/>
</dbReference>
<comment type="catalytic activity">
    <reaction evidence="3">
        <text>7-deoxyloganetin + UDP-alpha-D-glucose = 7-deoxyloganin + UDP + H(+)</text>
        <dbReference type="Rhea" id="RHEA:39899"/>
        <dbReference type="ChEBI" id="CHEBI:15378"/>
        <dbReference type="ChEBI" id="CHEBI:18370"/>
        <dbReference type="ChEBI" id="CHEBI:58223"/>
        <dbReference type="ChEBI" id="CHEBI:58885"/>
        <dbReference type="ChEBI" id="CHEBI:76849"/>
        <dbReference type="EC" id="2.4.1.324"/>
    </reaction>
</comment>
<dbReference type="FunFam" id="3.40.50.2000:FF:000055">
    <property type="entry name" value="Glycosyltransferase"/>
    <property type="match status" value="1"/>
</dbReference>
<feature type="domain" description="Glycosyltransferase N-terminal" evidence="6">
    <location>
        <begin position="13"/>
        <end position="136"/>
    </location>
</feature>
<dbReference type="OrthoDB" id="5835829at2759"/>
<proteinExistence type="inferred from homology"/>
<dbReference type="InterPro" id="IPR035595">
    <property type="entry name" value="UDP_glycos_trans_CS"/>
</dbReference>
<dbReference type="PROSITE" id="PS00375">
    <property type="entry name" value="UDPGT"/>
    <property type="match status" value="1"/>
</dbReference>
<evidence type="ECO:0000256" key="5">
    <source>
        <dbReference type="RuleBase" id="RU362057"/>
    </source>
</evidence>
<evidence type="ECO:0000313" key="8">
    <source>
        <dbReference type="Proteomes" id="UP000015453"/>
    </source>
</evidence>
<feature type="non-terminal residue" evidence="7">
    <location>
        <position position="1"/>
    </location>
</feature>
<evidence type="ECO:0000259" key="6">
    <source>
        <dbReference type="Pfam" id="PF26168"/>
    </source>
</evidence>
<dbReference type="GO" id="GO:0080043">
    <property type="term" value="F:quercetin 3-O-glucosyltransferase activity"/>
    <property type="evidence" value="ECO:0007669"/>
    <property type="project" value="TreeGrafter"/>
</dbReference>
<dbReference type="CDD" id="cd03784">
    <property type="entry name" value="GT1_Gtf-like"/>
    <property type="match status" value="1"/>
</dbReference>
<dbReference type="SUPFAM" id="SSF53756">
    <property type="entry name" value="UDP-Glycosyltransferase/glycogen phosphorylase"/>
    <property type="match status" value="1"/>
</dbReference>
<gene>
    <name evidence="7" type="ORF">M569_08723</name>
</gene>
<dbReference type="EC" id="2.4.1.-" evidence="5"/>
<organism evidence="7 8">
    <name type="scientific">Genlisea aurea</name>
    <dbReference type="NCBI Taxonomy" id="192259"/>
    <lineage>
        <taxon>Eukaryota</taxon>
        <taxon>Viridiplantae</taxon>
        <taxon>Streptophyta</taxon>
        <taxon>Embryophyta</taxon>
        <taxon>Tracheophyta</taxon>
        <taxon>Spermatophyta</taxon>
        <taxon>Magnoliopsida</taxon>
        <taxon>eudicotyledons</taxon>
        <taxon>Gunneridae</taxon>
        <taxon>Pentapetalae</taxon>
        <taxon>asterids</taxon>
        <taxon>lamiids</taxon>
        <taxon>Lamiales</taxon>
        <taxon>Lentibulariaceae</taxon>
        <taxon>Genlisea</taxon>
    </lineage>
</organism>
<name>S8DSE1_9LAMI</name>
<dbReference type="InterPro" id="IPR002213">
    <property type="entry name" value="UDP_glucos_trans"/>
</dbReference>
<comment type="similarity">
    <text evidence="1 4">Belongs to the UDP-glycosyltransferase family.</text>
</comment>
<dbReference type="FunFam" id="3.40.50.2000:FF:000027">
    <property type="entry name" value="Glycosyltransferase"/>
    <property type="match status" value="1"/>
</dbReference>
<sequence>AVAGGERKPHALCIPFPAQGHITPMLNLSKLLHEKGFHVTFVNTHYNHRRLIKSLGADAVSGLPGFLFASIPDGLPPSDADVTQDVPSLLRSTHATCLEPLCELIRDLNKESPPVSCIVSDGILSFTLAAAERFRLPEVLFWTASACGLLGYMQYPRLVEQGIVPFNNKKQVTDGAHLEKVIDWVPGVNGGLRLRDFPSFVRTTDPRDVFLNFAIQEATALGESRAVGGLILNTFDALEEGVLTAMAEILPPPIYTVGPLNLLLDRLPESPLAANLWKEETDCIEWLDGRKPRSVLYVNFGAVAAVTPSQLTEFAWGLANSGHPFLWTIRPDILSGENPSAVLPPEFLTETGDRSKLSSWVPQEKVLSHAAIGGFLTHCGWNSMVESISHGVPMICWPYFAEQPTNCRFGCVEWGIGMEIGKNANREEVENVIREIMEGEKGKKMKENAAEWQKKAAAATSPGGSSEVNLNRFIEEVLM</sequence>
<dbReference type="EMBL" id="AUSU01003892">
    <property type="protein sequence ID" value="EPS66053.1"/>
    <property type="molecule type" value="Genomic_DNA"/>
</dbReference>
<evidence type="ECO:0000256" key="1">
    <source>
        <dbReference type="ARBA" id="ARBA00009995"/>
    </source>
</evidence>